<feature type="compositionally biased region" description="Polar residues" evidence="2">
    <location>
        <begin position="69"/>
        <end position="83"/>
    </location>
</feature>
<accession>A0A7S3R7F8</accession>
<protein>
    <submittedName>
        <fullName evidence="3">Uncharacterized protein</fullName>
    </submittedName>
</protein>
<evidence type="ECO:0000256" key="1">
    <source>
        <dbReference type="SAM" id="Coils"/>
    </source>
</evidence>
<proteinExistence type="predicted"/>
<feature type="coiled-coil region" evidence="1">
    <location>
        <begin position="108"/>
        <end position="216"/>
    </location>
</feature>
<keyword evidence="1" id="KW-0175">Coiled coil</keyword>
<sequence>MWGNFSSIAKNLTEQLTEQAGIDVSSLNQARENLTGQIRGIADSVLHEHQHKQQSNAEKQLHSLLSPDRQISQAESCPSSQQDGGFDEVPLEDGNDRRTQEPSQAAFMQALRAENEQLRQRLTAVEGAAADALGELEDLQERMAAERAARAASDRATKQANAAVTSVGSQADEEVARLQAQLQAQAAELATQQEANGKLQERVQELHDTAKRLDNAGRRKAKEVVELKKQLIAMKQEQEAAAAAPAHGDNPQGEGDANGNASAAARANERNGSSSGGTGKERDAKAVAVAEAAAAAAAAQLKEVEQQLKAMEQQVRANKCLFVVCARMCMMYARPLLESKGELCWQKPWVIVLCVLQFYAHLCLTLTFRSPRSDRPALCSSSGKEV</sequence>
<dbReference type="EMBL" id="HBIP01032495">
    <property type="protein sequence ID" value="CAE0504714.1"/>
    <property type="molecule type" value="Transcribed_RNA"/>
</dbReference>
<evidence type="ECO:0000256" key="2">
    <source>
        <dbReference type="SAM" id="MobiDB-lite"/>
    </source>
</evidence>
<dbReference type="AlphaFoldDB" id="A0A7S3R7F8"/>
<organism evidence="3">
    <name type="scientific">Dunaliella tertiolecta</name>
    <name type="common">Green alga</name>
    <dbReference type="NCBI Taxonomy" id="3047"/>
    <lineage>
        <taxon>Eukaryota</taxon>
        <taxon>Viridiplantae</taxon>
        <taxon>Chlorophyta</taxon>
        <taxon>core chlorophytes</taxon>
        <taxon>Chlorophyceae</taxon>
        <taxon>CS clade</taxon>
        <taxon>Chlamydomonadales</taxon>
        <taxon>Dunaliellaceae</taxon>
        <taxon>Dunaliella</taxon>
    </lineage>
</organism>
<gene>
    <name evidence="3" type="ORF">DTER00134_LOCUS19787</name>
</gene>
<reference evidence="3" key="1">
    <citation type="submission" date="2021-01" db="EMBL/GenBank/DDBJ databases">
        <authorList>
            <person name="Corre E."/>
            <person name="Pelletier E."/>
            <person name="Niang G."/>
            <person name="Scheremetjew M."/>
            <person name="Finn R."/>
            <person name="Kale V."/>
            <person name="Holt S."/>
            <person name="Cochrane G."/>
            <person name="Meng A."/>
            <person name="Brown T."/>
            <person name="Cohen L."/>
        </authorList>
    </citation>
    <scope>NUCLEOTIDE SEQUENCE</scope>
    <source>
        <strain evidence="3">CCMP1320</strain>
    </source>
</reference>
<feature type="region of interest" description="Disordered" evidence="2">
    <location>
        <begin position="236"/>
        <end position="283"/>
    </location>
</feature>
<name>A0A7S3R7F8_DUNTE</name>
<feature type="region of interest" description="Disordered" evidence="2">
    <location>
        <begin position="66"/>
        <end position="101"/>
    </location>
</feature>
<feature type="coiled-coil region" evidence="1">
    <location>
        <begin position="287"/>
        <end position="321"/>
    </location>
</feature>
<evidence type="ECO:0000313" key="3">
    <source>
        <dbReference type="EMBL" id="CAE0504714.1"/>
    </source>
</evidence>
<feature type="compositionally biased region" description="Low complexity" evidence="2">
    <location>
        <begin position="253"/>
        <end position="273"/>
    </location>
</feature>